<dbReference type="AlphaFoldDB" id="A0A1I3TF94"/>
<comment type="similarity">
    <text evidence="2">Belongs to the bacterial solute-binding protein 5 family.</text>
</comment>
<dbReference type="InterPro" id="IPR030678">
    <property type="entry name" value="Peptide/Ni-bd"/>
</dbReference>
<dbReference type="Pfam" id="PF00496">
    <property type="entry name" value="SBP_bac_5"/>
    <property type="match status" value="1"/>
</dbReference>
<dbReference type="CDD" id="cd08497">
    <property type="entry name" value="MbnE-like"/>
    <property type="match status" value="1"/>
</dbReference>
<evidence type="ECO:0000313" key="7">
    <source>
        <dbReference type="Proteomes" id="UP000183299"/>
    </source>
</evidence>
<dbReference type="InterPro" id="IPR039424">
    <property type="entry name" value="SBP_5"/>
</dbReference>
<dbReference type="PANTHER" id="PTHR30290">
    <property type="entry name" value="PERIPLASMIC BINDING COMPONENT OF ABC TRANSPORTER"/>
    <property type="match status" value="1"/>
</dbReference>
<feature type="domain" description="Solute-binding protein family 5" evidence="5">
    <location>
        <begin position="122"/>
        <end position="525"/>
    </location>
</feature>
<protein>
    <submittedName>
        <fullName evidence="6">Peptide/nickel transport system substrate-binding protein</fullName>
    </submittedName>
</protein>
<feature type="signal peptide" evidence="4">
    <location>
        <begin position="1"/>
        <end position="42"/>
    </location>
</feature>
<name>A0A1I3TF94_9RHOB</name>
<evidence type="ECO:0000259" key="5">
    <source>
        <dbReference type="Pfam" id="PF00496"/>
    </source>
</evidence>
<evidence type="ECO:0000256" key="3">
    <source>
        <dbReference type="ARBA" id="ARBA00022729"/>
    </source>
</evidence>
<dbReference type="SUPFAM" id="SSF53850">
    <property type="entry name" value="Periplasmic binding protein-like II"/>
    <property type="match status" value="1"/>
</dbReference>
<dbReference type="PIRSF" id="PIRSF002741">
    <property type="entry name" value="MppA"/>
    <property type="match status" value="1"/>
</dbReference>
<evidence type="ECO:0000256" key="2">
    <source>
        <dbReference type="ARBA" id="ARBA00005695"/>
    </source>
</evidence>
<dbReference type="GO" id="GO:1904680">
    <property type="term" value="F:peptide transmembrane transporter activity"/>
    <property type="evidence" value="ECO:0007669"/>
    <property type="project" value="TreeGrafter"/>
</dbReference>
<accession>A0A1I3TF94</accession>
<organism evidence="6 7">
    <name type="scientific">Celeribacter halophilus</name>
    <dbReference type="NCBI Taxonomy" id="576117"/>
    <lineage>
        <taxon>Bacteria</taxon>
        <taxon>Pseudomonadati</taxon>
        <taxon>Pseudomonadota</taxon>
        <taxon>Alphaproteobacteria</taxon>
        <taxon>Rhodobacterales</taxon>
        <taxon>Roseobacteraceae</taxon>
        <taxon>Celeribacter</taxon>
    </lineage>
</organism>
<keyword evidence="3 4" id="KW-0732">Signal</keyword>
<reference evidence="6 7" key="1">
    <citation type="submission" date="2016-10" db="EMBL/GenBank/DDBJ databases">
        <authorList>
            <person name="de Groot N.N."/>
        </authorList>
    </citation>
    <scope>NUCLEOTIDE SEQUENCE [LARGE SCALE GENOMIC DNA]</scope>
    <source>
        <strain evidence="6 7">CGMCC 1.8891</strain>
    </source>
</reference>
<dbReference type="EMBL" id="FORY01000008">
    <property type="protein sequence ID" value="SFJ68341.1"/>
    <property type="molecule type" value="Genomic_DNA"/>
</dbReference>
<dbReference type="Gene3D" id="3.10.105.10">
    <property type="entry name" value="Dipeptide-binding Protein, Domain 3"/>
    <property type="match status" value="1"/>
</dbReference>
<dbReference type="PANTHER" id="PTHR30290:SF64">
    <property type="entry name" value="ABC TRANSPORTER PERIPLASMIC BINDING PROTEIN"/>
    <property type="match status" value="1"/>
</dbReference>
<sequence length="621" mass="70554">MVNNKNTGRGVFYIMSQQYIHLFKKGTAVLMLSTAFACAAMAEPTHGLEMYGAPELPADFTALPYVNPDAPKGGRIVTGEGGTFDSLNPFIQKGNAPWQLRFMMAEGLMGRAFSEPFTLYCLLCETVETDENRTWVEFTLRDEARFSDGSPVTVEDVMWSFETLGTKGHGRYAALWAQIERMEQTGPNKVKFTFNVENRELALLTAMRPILKKSYWDDKDFTQSGIENIPVTSAPYVVTDVNPGMYVELSRNPDYWGKDLPFMRGQANFDTVRFEYFADPSLVIEAFKAGELNAHREINVQIWDDHYDFPAVERGDVIKSVIPHQRPTGMTGFAMNTRLPQFADWRVRQAMIEAFNFDYINEAQTESQQSRITSYFSNSPLGMRPGPAEGRVLEMLEPYKDDLLPGVLEGYSFPKTSGREMDRGAMRRALKLMEEAGWTIQDGQMKNADGQPFTFEIVLSVGEDENQSIIDTYTQMLLQLGIQPKISIVDKAQYTQRMETFDFGMTPVRYGLSLSPGNEQYAYFGQVAAQTPGSRNIPGINDPVVDDLIARMLNATDREDSLAATRALDRVLSAGRYAIPLYAWNESYNAHVKELHYPESLPLYGDWIMWREMTWYWEEEK</sequence>
<dbReference type="Gene3D" id="3.40.190.10">
    <property type="entry name" value="Periplasmic binding protein-like II"/>
    <property type="match status" value="1"/>
</dbReference>
<evidence type="ECO:0000256" key="1">
    <source>
        <dbReference type="ARBA" id="ARBA00004418"/>
    </source>
</evidence>
<evidence type="ECO:0000256" key="4">
    <source>
        <dbReference type="SAM" id="SignalP"/>
    </source>
</evidence>
<comment type="subcellular location">
    <subcellularLocation>
        <location evidence="1">Periplasm</location>
    </subcellularLocation>
</comment>
<keyword evidence="7" id="KW-1185">Reference proteome</keyword>
<dbReference type="STRING" id="576117.SAMN04488138_10845"/>
<evidence type="ECO:0000313" key="6">
    <source>
        <dbReference type="EMBL" id="SFJ68341.1"/>
    </source>
</evidence>
<dbReference type="GO" id="GO:0030288">
    <property type="term" value="C:outer membrane-bounded periplasmic space"/>
    <property type="evidence" value="ECO:0007669"/>
    <property type="project" value="TreeGrafter"/>
</dbReference>
<dbReference type="InterPro" id="IPR000914">
    <property type="entry name" value="SBP_5_dom"/>
</dbReference>
<proteinExistence type="inferred from homology"/>
<feature type="chain" id="PRO_5010329485" evidence="4">
    <location>
        <begin position="43"/>
        <end position="621"/>
    </location>
</feature>
<dbReference type="GO" id="GO:0042884">
    <property type="term" value="P:microcin transport"/>
    <property type="evidence" value="ECO:0007669"/>
    <property type="project" value="TreeGrafter"/>
</dbReference>
<dbReference type="Proteomes" id="UP000183299">
    <property type="component" value="Unassembled WGS sequence"/>
</dbReference>
<dbReference type="GO" id="GO:0043190">
    <property type="term" value="C:ATP-binding cassette (ABC) transporter complex"/>
    <property type="evidence" value="ECO:0007669"/>
    <property type="project" value="InterPro"/>
</dbReference>
<dbReference type="GO" id="GO:0015833">
    <property type="term" value="P:peptide transport"/>
    <property type="evidence" value="ECO:0007669"/>
    <property type="project" value="TreeGrafter"/>
</dbReference>
<gene>
    <name evidence="6" type="ORF">SAMN04488138_10845</name>
</gene>